<keyword evidence="1" id="KW-0812">Transmembrane</keyword>
<dbReference type="EMBL" id="QGDD01000002">
    <property type="protein sequence ID" value="PWN03613.1"/>
    <property type="molecule type" value="Genomic_DNA"/>
</dbReference>
<evidence type="ECO:0000256" key="1">
    <source>
        <dbReference type="SAM" id="Phobius"/>
    </source>
</evidence>
<feature type="transmembrane region" description="Helical" evidence="1">
    <location>
        <begin position="6"/>
        <end position="28"/>
    </location>
</feature>
<sequence length="81" mass="8407">MAIISLVTGILGILCCGWFIFSIAALILGFLGRNEINQSQGTKKGAGLALAGLILGAVGMALGILNWVLILATDASYFYFG</sequence>
<organism evidence="3 4">
    <name type="scientific">Nocardioides silvaticus</name>
    <dbReference type="NCBI Taxonomy" id="2201891"/>
    <lineage>
        <taxon>Bacteria</taxon>
        <taxon>Bacillati</taxon>
        <taxon>Actinomycetota</taxon>
        <taxon>Actinomycetes</taxon>
        <taxon>Propionibacteriales</taxon>
        <taxon>Nocardioidaceae</taxon>
        <taxon>Nocardioides</taxon>
    </lineage>
</organism>
<gene>
    <name evidence="3" type="ORF">DJ010_05795</name>
</gene>
<feature type="transmembrane region" description="Helical" evidence="1">
    <location>
        <begin position="48"/>
        <end position="72"/>
    </location>
</feature>
<comment type="caution">
    <text evidence="3">The sequence shown here is derived from an EMBL/GenBank/DDBJ whole genome shotgun (WGS) entry which is preliminary data.</text>
</comment>
<reference evidence="3 4" key="1">
    <citation type="submission" date="2018-05" db="EMBL/GenBank/DDBJ databases">
        <title>Nocardioides silvaticus genome.</title>
        <authorList>
            <person name="Li C."/>
            <person name="Wang G."/>
        </authorList>
    </citation>
    <scope>NUCLEOTIDE SEQUENCE [LARGE SCALE GENOMIC DNA]</scope>
    <source>
        <strain evidence="3 4">CCTCC AB 2018079</strain>
    </source>
</reference>
<dbReference type="Proteomes" id="UP000245507">
    <property type="component" value="Unassembled WGS sequence"/>
</dbReference>
<keyword evidence="1" id="KW-1133">Transmembrane helix</keyword>
<dbReference type="InterPro" id="IPR025241">
    <property type="entry name" value="DUF4190"/>
</dbReference>
<evidence type="ECO:0000313" key="3">
    <source>
        <dbReference type="EMBL" id="PWN03613.1"/>
    </source>
</evidence>
<protein>
    <submittedName>
        <fullName evidence="3">DUF4190 domain-containing protein</fullName>
    </submittedName>
</protein>
<feature type="domain" description="DUF4190" evidence="2">
    <location>
        <begin position="1"/>
        <end position="65"/>
    </location>
</feature>
<dbReference type="Pfam" id="PF13828">
    <property type="entry name" value="DUF4190"/>
    <property type="match status" value="1"/>
</dbReference>
<proteinExistence type="predicted"/>
<keyword evidence="4" id="KW-1185">Reference proteome</keyword>
<keyword evidence="1" id="KW-0472">Membrane</keyword>
<evidence type="ECO:0000313" key="4">
    <source>
        <dbReference type="Proteomes" id="UP000245507"/>
    </source>
</evidence>
<dbReference type="AlphaFoldDB" id="A0A316TGD9"/>
<accession>A0A316TGD9</accession>
<evidence type="ECO:0000259" key="2">
    <source>
        <dbReference type="Pfam" id="PF13828"/>
    </source>
</evidence>
<name>A0A316TGD9_9ACTN</name>